<dbReference type="EMBL" id="NFZS01000001">
    <property type="protein sequence ID" value="RAO77320.1"/>
    <property type="molecule type" value="Genomic_DNA"/>
</dbReference>
<dbReference type="RefSeq" id="WP_111981370.1">
    <property type="nucleotide sequence ID" value="NZ_NFZS01000001.1"/>
</dbReference>
<dbReference type="PANTHER" id="PTHR35848">
    <property type="entry name" value="OXALATE-BINDING PROTEIN"/>
    <property type="match status" value="1"/>
</dbReference>
<dbReference type="Gene3D" id="2.60.120.10">
    <property type="entry name" value="Jelly Rolls"/>
    <property type="match status" value="1"/>
</dbReference>
<dbReference type="SUPFAM" id="SSF51182">
    <property type="entry name" value="RmlC-like cupins"/>
    <property type="match status" value="1"/>
</dbReference>
<sequence>MSAPRELLKADDIEAMPATRSVHPLNPNGVRHRKSLDDATGLTQIGVHRIELQPGHDSSEYHRHLYEEECVYVLSGRGTAVIDDTPHAIGAGDFLGFARNGPAHVVTNSGDEPLVLLVMGQRLAQDVCDYPRRQLRLYVNGKQEDLVDFGAIRPG</sequence>
<evidence type="ECO:0000313" key="3">
    <source>
        <dbReference type="EMBL" id="RAO77320.1"/>
    </source>
</evidence>
<dbReference type="AlphaFoldDB" id="A0A328P6T9"/>
<keyword evidence="4" id="KW-1185">Reference proteome</keyword>
<keyword evidence="1" id="KW-0479">Metal-binding</keyword>
<gene>
    <name evidence="3" type="ORF">CA260_05395</name>
</gene>
<protein>
    <submittedName>
        <fullName evidence="3">Cupin</fullName>
    </submittedName>
</protein>
<dbReference type="Pfam" id="PF07883">
    <property type="entry name" value="Cupin_2"/>
    <property type="match status" value="1"/>
</dbReference>
<dbReference type="GO" id="GO:0046872">
    <property type="term" value="F:metal ion binding"/>
    <property type="evidence" value="ECO:0007669"/>
    <property type="project" value="UniProtKB-KW"/>
</dbReference>
<dbReference type="InterPro" id="IPR013096">
    <property type="entry name" value="Cupin_2"/>
</dbReference>
<accession>A0A328P6T9</accession>
<evidence type="ECO:0000313" key="4">
    <source>
        <dbReference type="Proteomes" id="UP000248926"/>
    </source>
</evidence>
<dbReference type="OrthoDB" id="116921at2"/>
<dbReference type="InterPro" id="IPR051610">
    <property type="entry name" value="GPI/OXD"/>
</dbReference>
<dbReference type="Proteomes" id="UP000248926">
    <property type="component" value="Unassembled WGS sequence"/>
</dbReference>
<dbReference type="CDD" id="cd02224">
    <property type="entry name" value="cupin_SPO2919-like"/>
    <property type="match status" value="1"/>
</dbReference>
<organism evidence="3 4">
    <name type="scientific">Dyella jiangningensis</name>
    <dbReference type="NCBI Taxonomy" id="1379159"/>
    <lineage>
        <taxon>Bacteria</taxon>
        <taxon>Pseudomonadati</taxon>
        <taxon>Pseudomonadota</taxon>
        <taxon>Gammaproteobacteria</taxon>
        <taxon>Lysobacterales</taxon>
        <taxon>Rhodanobacteraceae</taxon>
        <taxon>Dyella</taxon>
    </lineage>
</organism>
<reference evidence="3 4" key="1">
    <citation type="journal article" date="2018" name="Genet. Mol. Biol.">
        <title>The genome sequence of Dyella jiangningensis FCAV SCS01 from a lignocellulose-decomposing microbial consortium metagenome reveals potential for biotechnological applications.</title>
        <authorList>
            <person name="Desiderato J.G."/>
            <person name="Alvarenga D.O."/>
            <person name="Constancio M.T.L."/>
            <person name="Alves L.M.C."/>
            <person name="Varani A.M."/>
        </authorList>
    </citation>
    <scope>NUCLEOTIDE SEQUENCE [LARGE SCALE GENOMIC DNA]</scope>
    <source>
        <strain evidence="3 4">FCAV SCS01</strain>
    </source>
</reference>
<evidence type="ECO:0000259" key="2">
    <source>
        <dbReference type="Pfam" id="PF07883"/>
    </source>
</evidence>
<dbReference type="InterPro" id="IPR011051">
    <property type="entry name" value="RmlC_Cupin_sf"/>
</dbReference>
<feature type="domain" description="Cupin type-2" evidence="2">
    <location>
        <begin position="49"/>
        <end position="119"/>
    </location>
</feature>
<comment type="caution">
    <text evidence="3">The sequence shown here is derived from an EMBL/GenBank/DDBJ whole genome shotgun (WGS) entry which is preliminary data.</text>
</comment>
<dbReference type="InterPro" id="IPR014710">
    <property type="entry name" value="RmlC-like_jellyroll"/>
</dbReference>
<evidence type="ECO:0000256" key="1">
    <source>
        <dbReference type="ARBA" id="ARBA00022723"/>
    </source>
</evidence>
<name>A0A328P6T9_9GAMM</name>
<proteinExistence type="predicted"/>